<dbReference type="AlphaFoldDB" id="A0AAP2YV85"/>
<dbReference type="Pfam" id="PF01978">
    <property type="entry name" value="TrmB"/>
    <property type="match status" value="1"/>
</dbReference>
<dbReference type="EMBL" id="JAOPKB010000001">
    <property type="protein sequence ID" value="MCU4971773.1"/>
    <property type="molecule type" value="Genomic_DNA"/>
</dbReference>
<name>A0AAP2YV85_9EURY</name>
<feature type="domain" description="Transcription regulator TrmB N-terminal" evidence="1">
    <location>
        <begin position="25"/>
        <end position="73"/>
    </location>
</feature>
<protein>
    <submittedName>
        <fullName evidence="2">Helix-turn-helix domain-containing protein</fullName>
    </submittedName>
</protein>
<dbReference type="InterPro" id="IPR036390">
    <property type="entry name" value="WH_DNA-bd_sf"/>
</dbReference>
<evidence type="ECO:0000259" key="1">
    <source>
        <dbReference type="Pfam" id="PF01978"/>
    </source>
</evidence>
<evidence type="ECO:0000313" key="5">
    <source>
        <dbReference type="Proteomes" id="UP001321018"/>
    </source>
</evidence>
<accession>A0AAP2YV85</accession>
<dbReference type="SUPFAM" id="SSF46785">
    <property type="entry name" value="Winged helix' DNA-binding domain"/>
    <property type="match status" value="1"/>
</dbReference>
<evidence type="ECO:0000313" key="2">
    <source>
        <dbReference type="EMBL" id="MCU4740097.1"/>
    </source>
</evidence>
<gene>
    <name evidence="3" type="ORF">OB955_03345</name>
    <name evidence="2" type="ORF">OB960_01610</name>
</gene>
<keyword evidence="4" id="KW-1185">Reference proteome</keyword>
<dbReference type="Proteomes" id="UP001321018">
    <property type="component" value="Unassembled WGS sequence"/>
</dbReference>
<reference evidence="2 4" key="1">
    <citation type="submission" date="2022-09" db="EMBL/GenBank/DDBJ databases">
        <title>Enrichment on poylsaccharides allowed isolation of novel metabolic and taxonomic groups of Haloarchaea.</title>
        <authorList>
            <person name="Sorokin D.Y."/>
            <person name="Elcheninov A.G."/>
            <person name="Khizhniak T.V."/>
            <person name="Kolganova T.V."/>
            <person name="Kublanov I.V."/>
        </authorList>
    </citation>
    <scope>NUCLEOTIDE SEQUENCE</scope>
    <source>
        <strain evidence="3 4">AArc-m2/3/4</strain>
        <strain evidence="2">AArc-xg1-1</strain>
    </source>
</reference>
<dbReference type="InterPro" id="IPR002831">
    <property type="entry name" value="Tscrpt_reg_TrmB_N"/>
</dbReference>
<organism evidence="2 5">
    <name type="scientific">Natronoglomus mannanivorans</name>
    <dbReference type="NCBI Taxonomy" id="2979990"/>
    <lineage>
        <taxon>Archaea</taxon>
        <taxon>Methanobacteriati</taxon>
        <taxon>Methanobacteriota</taxon>
        <taxon>Stenosarchaea group</taxon>
        <taxon>Halobacteria</taxon>
        <taxon>Halobacteriales</taxon>
        <taxon>Natrialbaceae</taxon>
        <taxon>Natronoglomus</taxon>
    </lineage>
</organism>
<comment type="caution">
    <text evidence="2">The sequence shown here is derived from an EMBL/GenBank/DDBJ whole genome shotgun (WGS) entry which is preliminary data.</text>
</comment>
<dbReference type="Proteomes" id="UP001320972">
    <property type="component" value="Unassembled WGS sequence"/>
</dbReference>
<sequence>MAAHALQDEDVSVPADLESGRAKLVYLYLAVRGEATADDVCSALHIDKGSVLTITGTLRERGHIRQRNGRYGVVSA</sequence>
<evidence type="ECO:0000313" key="3">
    <source>
        <dbReference type="EMBL" id="MCU4971773.1"/>
    </source>
</evidence>
<evidence type="ECO:0000313" key="4">
    <source>
        <dbReference type="Proteomes" id="UP001320972"/>
    </source>
</evidence>
<dbReference type="EMBL" id="JAOPKA010000001">
    <property type="protein sequence ID" value="MCU4740097.1"/>
    <property type="molecule type" value="Genomic_DNA"/>
</dbReference>
<proteinExistence type="predicted"/>
<dbReference type="RefSeq" id="WP_338001950.1">
    <property type="nucleotide sequence ID" value="NZ_JAOPKA010000001.1"/>
</dbReference>